<feature type="compositionally biased region" description="Low complexity" evidence="1">
    <location>
        <begin position="68"/>
        <end position="96"/>
    </location>
</feature>
<feature type="compositionally biased region" description="Basic and acidic residues" evidence="1">
    <location>
        <begin position="436"/>
        <end position="445"/>
    </location>
</feature>
<feature type="compositionally biased region" description="Basic and acidic residues" evidence="1">
    <location>
        <begin position="561"/>
        <end position="580"/>
    </location>
</feature>
<feature type="compositionally biased region" description="Low complexity" evidence="1">
    <location>
        <begin position="475"/>
        <end position="489"/>
    </location>
</feature>
<feature type="compositionally biased region" description="Polar residues" evidence="1">
    <location>
        <begin position="404"/>
        <end position="413"/>
    </location>
</feature>
<keyword evidence="3" id="KW-1185">Reference proteome</keyword>
<dbReference type="AlphaFoldDB" id="A0AB34KWX8"/>
<feature type="compositionally biased region" description="Basic and acidic residues" evidence="1">
    <location>
        <begin position="383"/>
        <end position="403"/>
    </location>
</feature>
<feature type="compositionally biased region" description="Basic residues" evidence="1">
    <location>
        <begin position="550"/>
        <end position="560"/>
    </location>
</feature>
<feature type="region of interest" description="Disordered" evidence="1">
    <location>
        <begin position="1"/>
        <end position="128"/>
    </location>
</feature>
<dbReference type="Proteomes" id="UP000803884">
    <property type="component" value="Unassembled WGS sequence"/>
</dbReference>
<feature type="region of interest" description="Disordered" evidence="1">
    <location>
        <begin position="463"/>
        <end position="599"/>
    </location>
</feature>
<dbReference type="RefSeq" id="XP_069231155.1">
    <property type="nucleotide sequence ID" value="XM_069371828.1"/>
</dbReference>
<organism evidence="2 3">
    <name type="scientific">Cladosporium halotolerans</name>
    <dbReference type="NCBI Taxonomy" id="1052096"/>
    <lineage>
        <taxon>Eukaryota</taxon>
        <taxon>Fungi</taxon>
        <taxon>Dikarya</taxon>
        <taxon>Ascomycota</taxon>
        <taxon>Pezizomycotina</taxon>
        <taxon>Dothideomycetes</taxon>
        <taxon>Dothideomycetidae</taxon>
        <taxon>Cladosporiales</taxon>
        <taxon>Cladosporiaceae</taxon>
        <taxon>Cladosporium</taxon>
    </lineage>
</organism>
<evidence type="ECO:0000313" key="2">
    <source>
        <dbReference type="EMBL" id="KAL1588050.1"/>
    </source>
</evidence>
<feature type="compositionally biased region" description="Low complexity" evidence="1">
    <location>
        <begin position="414"/>
        <end position="425"/>
    </location>
</feature>
<dbReference type="EMBL" id="JAAQHG020000008">
    <property type="protein sequence ID" value="KAL1588050.1"/>
    <property type="molecule type" value="Genomic_DNA"/>
</dbReference>
<feature type="compositionally biased region" description="Polar residues" evidence="1">
    <location>
        <begin position="491"/>
        <end position="507"/>
    </location>
</feature>
<feature type="region of interest" description="Disordered" evidence="1">
    <location>
        <begin position="361"/>
        <end position="445"/>
    </location>
</feature>
<protein>
    <submittedName>
        <fullName evidence="2">Uncharacterized protein</fullName>
    </submittedName>
</protein>
<accession>A0AB34KWX8</accession>
<reference evidence="2 3" key="1">
    <citation type="journal article" date="2020" name="Microbiol. Resour. Announc.">
        <title>Draft Genome Sequence of a Cladosporium Species Isolated from the Mesophotic Ascidian Didemnum maculosum.</title>
        <authorList>
            <person name="Gioti A."/>
            <person name="Siaperas R."/>
            <person name="Nikolaivits E."/>
            <person name="Le Goff G."/>
            <person name="Ouazzani J."/>
            <person name="Kotoulas G."/>
            <person name="Topakas E."/>
        </authorList>
    </citation>
    <scope>NUCLEOTIDE SEQUENCE [LARGE SCALE GENOMIC DNA]</scope>
    <source>
        <strain evidence="2 3">TM138-S3</strain>
    </source>
</reference>
<feature type="compositionally biased region" description="Low complexity" evidence="1">
    <location>
        <begin position="45"/>
        <end position="56"/>
    </location>
</feature>
<feature type="compositionally biased region" description="Polar residues" evidence="1">
    <location>
        <begin position="1"/>
        <end position="24"/>
    </location>
</feature>
<name>A0AB34KWX8_9PEZI</name>
<evidence type="ECO:0000256" key="1">
    <source>
        <dbReference type="SAM" id="MobiDB-lite"/>
    </source>
</evidence>
<feature type="compositionally biased region" description="Polar residues" evidence="1">
    <location>
        <begin position="117"/>
        <end position="128"/>
    </location>
</feature>
<proteinExistence type="predicted"/>
<comment type="caution">
    <text evidence="2">The sequence shown here is derived from an EMBL/GenBank/DDBJ whole genome shotgun (WGS) entry which is preliminary data.</text>
</comment>
<dbReference type="GeneID" id="96004666"/>
<gene>
    <name evidence="2" type="ORF">WHR41_03222</name>
</gene>
<sequence length="599" mass="66307">MQPSEPQMQQAHHGNHSSKPNGATTIRKAGGMVVTKYAPPPGYNAQSAPRPSSQQQGWSSAPQQYAHGYPQPSYAGYPPQPYAAAGAASSHYGQSYQQQASPPIGSYTPSVDGGSFPTPTGSHPATFEYLQQSPPTTIAAVHARHSSVSDIYGSSNASYFPPGALHSRTKSSQGYAPSIARHNSAPSVAYDYAAAYARQEAGEYIPGYASAPLEDILEVLEAEYDEECYYFNHPEEIDKDRSIGWIESHTALPTSRPLPATFNEAELEALAPRPQKSPLEDCISEYFNTDAREEQLNTVRLSPSWSDVKDDLIFKEFLQIGYETIRRDLMEQKYRNRVDANWDRFDSGSISHFARASIETVGAQDIEQRRNSRPHTRNASRSARRESVDAPYHREQSLADGGRRNSQGPTNRPSSAASNHSRASSVCSRYSTQRPKALEPIRDQTQDDILAKLGVTGSPRLVYETPGPAFGPPASVHSSRQSSVTSEHQFAPTSRAPSEPQQFSQPVGFNDPWSGHGKPQYRQDSGAGRYDLTSSEFTIMEDPDATPRPKNNRSHGLKRHHDGDHHHNDNREKRVRDNEATPKQNRKQNRPADGSVRRW</sequence>
<evidence type="ECO:0000313" key="3">
    <source>
        <dbReference type="Proteomes" id="UP000803884"/>
    </source>
</evidence>